<organism evidence="1 2">
    <name type="scientific">Collimonas pratensis</name>
    <dbReference type="NCBI Taxonomy" id="279113"/>
    <lineage>
        <taxon>Bacteria</taxon>
        <taxon>Pseudomonadati</taxon>
        <taxon>Pseudomonadota</taxon>
        <taxon>Betaproteobacteria</taxon>
        <taxon>Burkholderiales</taxon>
        <taxon>Oxalobacteraceae</taxon>
        <taxon>Collimonas</taxon>
    </lineage>
</organism>
<dbReference type="PATRIC" id="fig|279113.9.peg.2177"/>
<dbReference type="STRING" id="279113.CPter91_2193"/>
<evidence type="ECO:0000313" key="1">
    <source>
        <dbReference type="EMBL" id="AMP04559.1"/>
    </source>
</evidence>
<accession>A0A127Q3D0</accession>
<dbReference type="EMBL" id="CP013234">
    <property type="protein sequence ID" value="AMP04559.1"/>
    <property type="molecule type" value="Genomic_DNA"/>
</dbReference>
<reference evidence="1 2" key="1">
    <citation type="submission" date="2015-11" db="EMBL/GenBank/DDBJ databases">
        <title>Exploring the genomic traits of fungus-feeding bacterial genus Collimonas.</title>
        <authorList>
            <person name="Song C."/>
            <person name="Schmidt R."/>
            <person name="de Jager V."/>
            <person name="Krzyzanowska D."/>
            <person name="Jongedijk E."/>
            <person name="Cankar K."/>
            <person name="Beekwilder J."/>
            <person name="van Veen A."/>
            <person name="de Boer W."/>
            <person name="van Veen J.A."/>
            <person name="Garbeva P."/>
        </authorList>
    </citation>
    <scope>NUCLEOTIDE SEQUENCE [LARGE SCALE GENOMIC DNA]</scope>
    <source>
        <strain evidence="1 2">Ter91</strain>
    </source>
</reference>
<dbReference type="AlphaFoldDB" id="A0A127Q3D0"/>
<evidence type="ECO:0000313" key="2">
    <source>
        <dbReference type="Proteomes" id="UP000074561"/>
    </source>
</evidence>
<proteinExistence type="predicted"/>
<gene>
    <name evidence="1" type="ORF">CPter91_2193</name>
</gene>
<name>A0A127Q3D0_9BURK</name>
<sequence>MILSPTYLQPGPTDEECHPHDLLGQHRGMRLMCWPAMQAL</sequence>
<protein>
    <submittedName>
        <fullName evidence="1">Uncharacterized protein</fullName>
    </submittedName>
</protein>
<dbReference type="Proteomes" id="UP000074561">
    <property type="component" value="Chromosome"/>
</dbReference>
<dbReference type="KEGG" id="cpra:CPter91_2193"/>